<dbReference type="SUPFAM" id="SSF53671">
    <property type="entry name" value="Aspartate/ornithine carbamoyltransferase"/>
    <property type="match status" value="1"/>
</dbReference>
<dbReference type="Proteomes" id="UP000010116">
    <property type="component" value="Unassembled WGS sequence"/>
</dbReference>
<evidence type="ECO:0000256" key="4">
    <source>
        <dbReference type="ARBA" id="ARBA00022679"/>
    </source>
</evidence>
<dbReference type="Pfam" id="PF00185">
    <property type="entry name" value="OTCace"/>
    <property type="match status" value="1"/>
</dbReference>
<dbReference type="GO" id="GO:0044205">
    <property type="term" value="P:'de novo' UMP biosynthetic process"/>
    <property type="evidence" value="ECO:0007669"/>
    <property type="project" value="UniProtKB-UniPathway"/>
</dbReference>
<sequence>MNKNLINISELSKNDIDELIAFAEQFFDGDGGCKRENIFPDKTIANVFFEPSTRTKLSFEIAAKNLGCQTINFDIKNSSMKKGESVFETIDTVSLMGVDMFIIRSSEPILAELANMMPGVKFINAGEGTESHPTQTLTDFLTIKQTKDTLNNLKIVIVGDLDHSRVARSFLNGISNYEENEIVLTGHPDLCSNFINNDKYHYVENLDDALKDADIVMALRIQHERIQSSTEIDIDEYKALYQVNSERMELAKGDAILMHPGPVNMDIEVSESLYHSDKSVIRDQVSNGVAIRMAVLSRFLS</sequence>
<name>J5KIQ2_9GAMM</name>
<comment type="function">
    <text evidence="6">Catalyzes the condensation of carbamoyl phosphate and aspartate to form carbamoyl aspartate and inorganic phosphate, the committed step in the de novo pyrimidine nucleotide biosynthesis pathway.</text>
</comment>
<keyword evidence="5" id="KW-0665">Pyrimidine biosynthesis</keyword>
<dbReference type="PANTHER" id="PTHR45753:SF6">
    <property type="entry name" value="ASPARTATE CARBAMOYLTRANSFERASE"/>
    <property type="match status" value="1"/>
</dbReference>
<reference evidence="12 13" key="1">
    <citation type="journal article" date="2012" name="ISME J.">
        <title>Genomic insights to SAR86, an abundant and uncultivated marine bacterial lineage.</title>
        <authorList>
            <person name="Dupont C.L."/>
            <person name="Rusch D.B."/>
            <person name="Yooseph S."/>
            <person name="Lombardo M.J."/>
            <person name="Richter R.A."/>
            <person name="Valas R."/>
            <person name="Novotny M."/>
            <person name="Yee-Greenbaum J."/>
            <person name="Selengut J.D."/>
            <person name="Haft D.H."/>
            <person name="Halpern A.L."/>
            <person name="Lasken R.S."/>
            <person name="Nealson K."/>
            <person name="Friedman R."/>
            <person name="Venter J.C."/>
        </authorList>
    </citation>
    <scope>NUCLEOTIDE SEQUENCE [LARGE SCALE GENOMIC DNA]</scope>
</reference>
<dbReference type="PANTHER" id="PTHR45753">
    <property type="entry name" value="ORNITHINE CARBAMOYLTRANSFERASE, MITOCHONDRIAL"/>
    <property type="match status" value="1"/>
</dbReference>
<dbReference type="Pfam" id="PF02729">
    <property type="entry name" value="OTCace_N"/>
    <property type="match status" value="1"/>
</dbReference>
<dbReference type="GO" id="GO:0016597">
    <property type="term" value="F:amino acid binding"/>
    <property type="evidence" value="ECO:0007669"/>
    <property type="project" value="InterPro"/>
</dbReference>
<feature type="domain" description="Aspartate/ornithine carbamoyltransferase carbamoyl-P binding" evidence="11">
    <location>
        <begin position="3"/>
        <end position="145"/>
    </location>
</feature>
<evidence type="ECO:0000256" key="8">
    <source>
        <dbReference type="NCBIfam" id="TIGR00670"/>
    </source>
</evidence>
<evidence type="ECO:0000256" key="3">
    <source>
        <dbReference type="ARBA" id="ARBA00013008"/>
    </source>
</evidence>
<accession>J5KIQ2</accession>
<dbReference type="GO" id="GO:0004070">
    <property type="term" value="F:aspartate carbamoyltransferase activity"/>
    <property type="evidence" value="ECO:0007669"/>
    <property type="project" value="UniProtKB-UniRule"/>
</dbReference>
<dbReference type="NCBIfam" id="NF002032">
    <property type="entry name" value="PRK00856.1"/>
    <property type="match status" value="1"/>
</dbReference>
<evidence type="ECO:0000259" key="11">
    <source>
        <dbReference type="Pfam" id="PF02729"/>
    </source>
</evidence>
<dbReference type="InterPro" id="IPR006131">
    <property type="entry name" value="Asp_carbamoyltransf_Asp/Orn-bd"/>
</dbReference>
<feature type="domain" description="Aspartate/ornithine carbamoyltransferase Asp/Orn-binding" evidence="10">
    <location>
        <begin position="152"/>
        <end position="297"/>
    </location>
</feature>
<evidence type="ECO:0000313" key="12">
    <source>
        <dbReference type="EMBL" id="EJP73953.1"/>
    </source>
</evidence>
<organism evidence="12 13">
    <name type="scientific">SAR86 cluster bacterium SAR86B</name>
    <dbReference type="NCBI Taxonomy" id="1123867"/>
    <lineage>
        <taxon>Bacteria</taxon>
        <taxon>Pseudomonadati</taxon>
        <taxon>Pseudomonadota</taxon>
        <taxon>Gammaproteobacteria</taxon>
        <taxon>SAR86 cluster</taxon>
    </lineage>
</organism>
<dbReference type="EC" id="2.1.3.2" evidence="3 8"/>
<dbReference type="PRINTS" id="PR00101">
    <property type="entry name" value="ATCASE"/>
</dbReference>
<dbReference type="UniPathway" id="UPA00070">
    <property type="reaction ID" value="UER00116"/>
</dbReference>
<proteinExistence type="inferred from homology"/>
<dbReference type="NCBIfam" id="TIGR00670">
    <property type="entry name" value="asp_carb_tr"/>
    <property type="match status" value="1"/>
</dbReference>
<gene>
    <name evidence="12" type="primary">pyrB</name>
    <name evidence="12" type="ORF">NT02SARS_0549</name>
</gene>
<dbReference type="PRINTS" id="PR00100">
    <property type="entry name" value="AOTCASE"/>
</dbReference>
<evidence type="ECO:0000256" key="9">
    <source>
        <dbReference type="RuleBase" id="RU003634"/>
    </source>
</evidence>
<dbReference type="InterPro" id="IPR006130">
    <property type="entry name" value="Asp/Orn_carbamoylTrfase"/>
</dbReference>
<comment type="pathway">
    <text evidence="1">Pyrimidine metabolism; UMP biosynthesis via de novo pathway; (S)-dihydroorotate from bicarbonate: step 2/3.</text>
</comment>
<evidence type="ECO:0000256" key="1">
    <source>
        <dbReference type="ARBA" id="ARBA00004852"/>
    </source>
</evidence>
<dbReference type="PROSITE" id="PS00097">
    <property type="entry name" value="CARBAMOYLTRANSFERASE"/>
    <property type="match status" value="1"/>
</dbReference>
<comment type="similarity">
    <text evidence="2">Belongs to the aspartate/ornithine carbamoyltransferase superfamily. ATCase family.</text>
</comment>
<dbReference type="InterPro" id="IPR006132">
    <property type="entry name" value="Asp/Orn_carbamoyltranf_P-bd"/>
</dbReference>
<evidence type="ECO:0000256" key="2">
    <source>
        <dbReference type="ARBA" id="ARBA00008896"/>
    </source>
</evidence>
<dbReference type="GO" id="GO:0006520">
    <property type="term" value="P:amino acid metabolic process"/>
    <property type="evidence" value="ECO:0007669"/>
    <property type="project" value="InterPro"/>
</dbReference>
<dbReference type="InterPro" id="IPR002082">
    <property type="entry name" value="Asp_carbamoyltransf"/>
</dbReference>
<evidence type="ECO:0000256" key="7">
    <source>
        <dbReference type="ARBA" id="ARBA00048859"/>
    </source>
</evidence>
<evidence type="ECO:0000256" key="5">
    <source>
        <dbReference type="ARBA" id="ARBA00022975"/>
    </source>
</evidence>
<keyword evidence="4 9" id="KW-0808">Transferase</keyword>
<dbReference type="AlphaFoldDB" id="J5KIQ2"/>
<evidence type="ECO:0000259" key="10">
    <source>
        <dbReference type="Pfam" id="PF00185"/>
    </source>
</evidence>
<dbReference type="HOGENOM" id="CLU_043846_2_0_6"/>
<dbReference type="GO" id="GO:0005829">
    <property type="term" value="C:cytosol"/>
    <property type="evidence" value="ECO:0007669"/>
    <property type="project" value="TreeGrafter"/>
</dbReference>
<evidence type="ECO:0000256" key="6">
    <source>
        <dbReference type="ARBA" id="ARBA00043884"/>
    </source>
</evidence>
<dbReference type="EMBL" id="JH611164">
    <property type="protein sequence ID" value="EJP73953.1"/>
    <property type="molecule type" value="Genomic_DNA"/>
</dbReference>
<dbReference type="Gene3D" id="3.40.50.1370">
    <property type="entry name" value="Aspartate/ornithine carbamoyltransferase"/>
    <property type="match status" value="2"/>
</dbReference>
<comment type="catalytic activity">
    <reaction evidence="7">
        <text>carbamoyl phosphate + L-aspartate = N-carbamoyl-L-aspartate + phosphate + H(+)</text>
        <dbReference type="Rhea" id="RHEA:20013"/>
        <dbReference type="ChEBI" id="CHEBI:15378"/>
        <dbReference type="ChEBI" id="CHEBI:29991"/>
        <dbReference type="ChEBI" id="CHEBI:32814"/>
        <dbReference type="ChEBI" id="CHEBI:43474"/>
        <dbReference type="ChEBI" id="CHEBI:58228"/>
        <dbReference type="EC" id="2.1.3.2"/>
    </reaction>
</comment>
<protein>
    <recommendedName>
        <fullName evidence="3 8">Aspartate carbamoyltransferase</fullName>
        <ecNumber evidence="3 8">2.1.3.2</ecNumber>
    </recommendedName>
</protein>
<dbReference type="GO" id="GO:0006207">
    <property type="term" value="P:'de novo' pyrimidine nucleobase biosynthetic process"/>
    <property type="evidence" value="ECO:0007669"/>
    <property type="project" value="InterPro"/>
</dbReference>
<evidence type="ECO:0000313" key="13">
    <source>
        <dbReference type="Proteomes" id="UP000010116"/>
    </source>
</evidence>
<dbReference type="InterPro" id="IPR036901">
    <property type="entry name" value="Asp/Orn_carbamoylTrfase_sf"/>
</dbReference>